<proteinExistence type="predicted"/>
<gene>
    <name evidence="2" type="ORF">Ddye_009360</name>
</gene>
<dbReference type="EMBL" id="JANJYI010000003">
    <property type="protein sequence ID" value="KAK2656308.1"/>
    <property type="molecule type" value="Genomic_DNA"/>
</dbReference>
<dbReference type="Gene3D" id="3.30.420.10">
    <property type="entry name" value="Ribonuclease H-like superfamily/Ribonuclease H"/>
    <property type="match status" value="1"/>
</dbReference>
<accession>A0AAE0CMT7</accession>
<evidence type="ECO:0000313" key="2">
    <source>
        <dbReference type="EMBL" id="KAK2656308.1"/>
    </source>
</evidence>
<dbReference type="Proteomes" id="UP001280121">
    <property type="component" value="Unassembled WGS sequence"/>
</dbReference>
<protein>
    <recommendedName>
        <fullName evidence="1">RNase H type-1 domain-containing protein</fullName>
    </recommendedName>
</protein>
<evidence type="ECO:0000259" key="1">
    <source>
        <dbReference type="Pfam" id="PF13456"/>
    </source>
</evidence>
<keyword evidence="3" id="KW-1185">Reference proteome</keyword>
<dbReference type="CDD" id="cd06222">
    <property type="entry name" value="RNase_H_like"/>
    <property type="match status" value="1"/>
</dbReference>
<dbReference type="AlphaFoldDB" id="A0AAE0CMT7"/>
<organism evidence="2 3">
    <name type="scientific">Dipteronia dyeriana</name>
    <dbReference type="NCBI Taxonomy" id="168575"/>
    <lineage>
        <taxon>Eukaryota</taxon>
        <taxon>Viridiplantae</taxon>
        <taxon>Streptophyta</taxon>
        <taxon>Embryophyta</taxon>
        <taxon>Tracheophyta</taxon>
        <taxon>Spermatophyta</taxon>
        <taxon>Magnoliopsida</taxon>
        <taxon>eudicotyledons</taxon>
        <taxon>Gunneridae</taxon>
        <taxon>Pentapetalae</taxon>
        <taxon>rosids</taxon>
        <taxon>malvids</taxon>
        <taxon>Sapindales</taxon>
        <taxon>Sapindaceae</taxon>
        <taxon>Hippocastanoideae</taxon>
        <taxon>Acereae</taxon>
        <taxon>Dipteronia</taxon>
    </lineage>
</organism>
<dbReference type="InterPro" id="IPR036397">
    <property type="entry name" value="RNaseH_sf"/>
</dbReference>
<comment type="caution">
    <text evidence="2">The sequence shown here is derived from an EMBL/GenBank/DDBJ whole genome shotgun (WGS) entry which is preliminary data.</text>
</comment>
<name>A0AAE0CMT7_9ROSI</name>
<dbReference type="InterPro" id="IPR002156">
    <property type="entry name" value="RNaseH_domain"/>
</dbReference>
<feature type="domain" description="RNase H type-1" evidence="1">
    <location>
        <begin position="12"/>
        <end position="132"/>
    </location>
</feature>
<dbReference type="InterPro" id="IPR012337">
    <property type="entry name" value="RNaseH-like_sf"/>
</dbReference>
<sequence length="159" mass="16971">MVPPLAGIFRINTDATIQDSNQLIGVGEIVRDSGGQVLASSVQRFSTCFSPHVAEATTILRGLLFAVDSGLLPAVLESDARWVVDLIDSNETAFADLGVVICDIVSLKKQFDVSISFLSRCANKAAHSLSKLALKWMISFGSSPILLAFDSVILDDCLA</sequence>
<dbReference type="PANTHER" id="PTHR47074:SF48">
    <property type="entry name" value="POLYNUCLEOTIDYL TRANSFERASE, RIBONUCLEASE H-LIKE SUPERFAMILY PROTEIN"/>
    <property type="match status" value="1"/>
</dbReference>
<dbReference type="InterPro" id="IPR052929">
    <property type="entry name" value="RNase_H-like_EbsB-rel"/>
</dbReference>
<evidence type="ECO:0000313" key="3">
    <source>
        <dbReference type="Proteomes" id="UP001280121"/>
    </source>
</evidence>
<dbReference type="GO" id="GO:0003676">
    <property type="term" value="F:nucleic acid binding"/>
    <property type="evidence" value="ECO:0007669"/>
    <property type="project" value="InterPro"/>
</dbReference>
<dbReference type="InterPro" id="IPR044730">
    <property type="entry name" value="RNase_H-like_dom_plant"/>
</dbReference>
<reference evidence="2" key="1">
    <citation type="journal article" date="2023" name="Plant J.">
        <title>Genome sequences and population genomics provide insights into the demographic history, inbreeding, and mutation load of two 'living fossil' tree species of Dipteronia.</title>
        <authorList>
            <person name="Feng Y."/>
            <person name="Comes H.P."/>
            <person name="Chen J."/>
            <person name="Zhu S."/>
            <person name="Lu R."/>
            <person name="Zhang X."/>
            <person name="Li P."/>
            <person name="Qiu J."/>
            <person name="Olsen K.M."/>
            <person name="Qiu Y."/>
        </authorList>
    </citation>
    <scope>NUCLEOTIDE SEQUENCE</scope>
    <source>
        <strain evidence="2">KIB01</strain>
    </source>
</reference>
<dbReference type="GO" id="GO:0004523">
    <property type="term" value="F:RNA-DNA hybrid ribonuclease activity"/>
    <property type="evidence" value="ECO:0007669"/>
    <property type="project" value="InterPro"/>
</dbReference>
<dbReference type="Pfam" id="PF13456">
    <property type="entry name" value="RVT_3"/>
    <property type="match status" value="1"/>
</dbReference>
<dbReference type="SUPFAM" id="SSF53098">
    <property type="entry name" value="Ribonuclease H-like"/>
    <property type="match status" value="1"/>
</dbReference>
<dbReference type="PANTHER" id="PTHR47074">
    <property type="entry name" value="BNAC02G40300D PROTEIN"/>
    <property type="match status" value="1"/>
</dbReference>